<reference evidence="4" key="1">
    <citation type="submission" date="2023-08" db="EMBL/GenBank/DDBJ databases">
        <title>Genomic characterization of piscicolin 126 produced by Carnobacterium maltaromaticum CM22 strain isolated from salmon (Salmo salar).</title>
        <authorList>
            <person name="Gonzalez-Gragera E."/>
            <person name="Garcia-Lopez J.D."/>
            <person name="Teso-Perez C."/>
            <person name="Gimenez-Hernandez I."/>
            <person name="Peralta-Sanchez J.M."/>
            <person name="Valdivia E."/>
            <person name="Montalban-Lopez M."/>
            <person name="Martin-Platero A.M."/>
            <person name="Banos A."/>
            <person name="Martinez-Bueno M."/>
        </authorList>
    </citation>
    <scope>NUCLEOTIDE SEQUENCE</scope>
    <source>
        <strain evidence="4">CM22</strain>
    </source>
</reference>
<evidence type="ECO:0000256" key="2">
    <source>
        <dbReference type="PROSITE-ProRule" id="PRU00703"/>
    </source>
</evidence>
<dbReference type="AlphaFoldDB" id="A0AAW9JWW1"/>
<dbReference type="InterPro" id="IPR036388">
    <property type="entry name" value="WH-like_DNA-bd_sf"/>
</dbReference>
<dbReference type="EMBL" id="JAVBVO010000003">
    <property type="protein sequence ID" value="MDZ5757991.1"/>
    <property type="molecule type" value="Genomic_DNA"/>
</dbReference>
<dbReference type="InterPro" id="IPR046342">
    <property type="entry name" value="CBS_dom_sf"/>
</dbReference>
<proteinExistence type="predicted"/>
<organism evidence="4 5">
    <name type="scientific">Carnobacterium maltaromaticum</name>
    <name type="common">Carnobacterium piscicola</name>
    <dbReference type="NCBI Taxonomy" id="2751"/>
    <lineage>
        <taxon>Bacteria</taxon>
        <taxon>Bacillati</taxon>
        <taxon>Bacillota</taxon>
        <taxon>Bacilli</taxon>
        <taxon>Lactobacillales</taxon>
        <taxon>Carnobacteriaceae</taxon>
        <taxon>Carnobacterium</taxon>
    </lineage>
</organism>
<dbReference type="InterPro" id="IPR013196">
    <property type="entry name" value="HTH_11"/>
</dbReference>
<dbReference type="InterPro" id="IPR051257">
    <property type="entry name" value="Diverse_CBS-Domain"/>
</dbReference>
<feature type="domain" description="CBS" evidence="3">
    <location>
        <begin position="77"/>
        <end position="135"/>
    </location>
</feature>
<protein>
    <submittedName>
        <fullName evidence="4">Helix-turn-helix transcriptional regulator</fullName>
    </submittedName>
</protein>
<evidence type="ECO:0000313" key="5">
    <source>
        <dbReference type="Proteomes" id="UP001290462"/>
    </source>
</evidence>
<keyword evidence="1 2" id="KW-0129">CBS domain</keyword>
<dbReference type="Proteomes" id="UP001290462">
    <property type="component" value="Unassembled WGS sequence"/>
</dbReference>
<dbReference type="Pfam" id="PF00571">
    <property type="entry name" value="CBS"/>
    <property type="match status" value="2"/>
</dbReference>
<dbReference type="PIRSF" id="PIRSF026546">
    <property type="entry name" value="UCP026546_CBS_YqzB"/>
    <property type="match status" value="1"/>
</dbReference>
<name>A0AAW9JWW1_CARML</name>
<sequence>MELTTRQKKIIQIVKTDEPISADNIAKQLSLSKPTLRSDLAILTMTGILDARPKVGYFFSGQNFDPLLFDDLYEKKITEIMVPPINVKKETTVSDAVTMLFMHDVGTLYVVENDELLGVISRKDLLRSTISSTDTHTIPVAMIMTRMPNVITIQENERILDAGYKIIQHEIDSIPVVDTQNPLKVIGKISKTVVLKHFINEALHLNR</sequence>
<evidence type="ECO:0000256" key="1">
    <source>
        <dbReference type="ARBA" id="ARBA00023122"/>
    </source>
</evidence>
<dbReference type="Gene3D" id="3.10.580.10">
    <property type="entry name" value="CBS-domain"/>
    <property type="match status" value="1"/>
</dbReference>
<comment type="caution">
    <text evidence="4">The sequence shown here is derived from an EMBL/GenBank/DDBJ whole genome shotgun (WGS) entry which is preliminary data.</text>
</comment>
<dbReference type="PROSITE" id="PS51371">
    <property type="entry name" value="CBS"/>
    <property type="match status" value="2"/>
</dbReference>
<dbReference type="RefSeq" id="WP_010053704.1">
    <property type="nucleotide sequence ID" value="NZ_BJOJ01000009.1"/>
</dbReference>
<evidence type="ECO:0000259" key="3">
    <source>
        <dbReference type="PROSITE" id="PS51371"/>
    </source>
</evidence>
<dbReference type="InterPro" id="IPR036390">
    <property type="entry name" value="WH_DNA-bd_sf"/>
</dbReference>
<dbReference type="Gene3D" id="1.10.10.10">
    <property type="entry name" value="Winged helix-like DNA-binding domain superfamily/Winged helix DNA-binding domain"/>
    <property type="match status" value="1"/>
</dbReference>
<dbReference type="SMART" id="SM00116">
    <property type="entry name" value="CBS"/>
    <property type="match status" value="2"/>
</dbReference>
<accession>A0AAW9JWW1</accession>
<feature type="domain" description="CBS" evidence="3">
    <location>
        <begin position="144"/>
        <end position="205"/>
    </location>
</feature>
<dbReference type="InterPro" id="IPR000644">
    <property type="entry name" value="CBS_dom"/>
</dbReference>
<gene>
    <name evidence="4" type="ORF">RAK27_04895</name>
</gene>
<dbReference type="CDD" id="cd04617">
    <property type="entry name" value="CBS_pair_CcpN"/>
    <property type="match status" value="1"/>
</dbReference>
<dbReference type="PANTHER" id="PTHR43080">
    <property type="entry name" value="CBS DOMAIN-CONTAINING PROTEIN CBSX3, MITOCHONDRIAL"/>
    <property type="match status" value="1"/>
</dbReference>
<dbReference type="SUPFAM" id="SSF54631">
    <property type="entry name" value="CBS-domain pair"/>
    <property type="match status" value="1"/>
</dbReference>
<dbReference type="PANTHER" id="PTHR43080:SF2">
    <property type="entry name" value="CBS DOMAIN-CONTAINING PROTEIN"/>
    <property type="match status" value="1"/>
</dbReference>
<dbReference type="Pfam" id="PF08279">
    <property type="entry name" value="HTH_11"/>
    <property type="match status" value="1"/>
</dbReference>
<dbReference type="SUPFAM" id="SSF46785">
    <property type="entry name" value="Winged helix' DNA-binding domain"/>
    <property type="match status" value="1"/>
</dbReference>
<dbReference type="InterPro" id="IPR016842">
    <property type="entry name" value="UCP026546_HTH-CBS"/>
</dbReference>
<evidence type="ECO:0000313" key="4">
    <source>
        <dbReference type="EMBL" id="MDZ5757991.1"/>
    </source>
</evidence>